<sequence>MGSLGLGWAKGRIVGLEKMIC</sequence>
<dbReference type="AlphaFoldDB" id="A0A090F5G0"/>
<gene>
    <name evidence="1" type="ORF">MPL3356_160004</name>
</gene>
<name>A0A090F5G0_MESPL</name>
<reference evidence="2" key="1">
    <citation type="submission" date="2014-08" db="EMBL/GenBank/DDBJ databases">
        <authorList>
            <person name="Moulin L."/>
        </authorList>
    </citation>
    <scope>NUCLEOTIDE SEQUENCE [LARGE SCALE GENOMIC DNA]</scope>
</reference>
<protein>
    <submittedName>
        <fullName evidence="1">Uncharacterized protein</fullName>
    </submittedName>
</protein>
<evidence type="ECO:0000313" key="1">
    <source>
        <dbReference type="EMBL" id="CDX14467.1"/>
    </source>
</evidence>
<dbReference type="STRING" id="69974.MPLDJ20_120041"/>
<dbReference type="EMBL" id="CCMZ01000008">
    <property type="protein sequence ID" value="CDX14467.1"/>
    <property type="molecule type" value="Genomic_DNA"/>
</dbReference>
<proteinExistence type="predicted"/>
<accession>A0A090F5G0</accession>
<keyword evidence="2" id="KW-1185">Reference proteome</keyword>
<organism evidence="1 2">
    <name type="scientific">Mesorhizobium plurifarium</name>
    <dbReference type="NCBI Taxonomy" id="69974"/>
    <lineage>
        <taxon>Bacteria</taxon>
        <taxon>Pseudomonadati</taxon>
        <taxon>Pseudomonadota</taxon>
        <taxon>Alphaproteobacteria</taxon>
        <taxon>Hyphomicrobiales</taxon>
        <taxon>Phyllobacteriaceae</taxon>
        <taxon>Mesorhizobium</taxon>
    </lineage>
</organism>
<dbReference type="Proteomes" id="UP000045285">
    <property type="component" value="Unassembled WGS sequence"/>
</dbReference>
<evidence type="ECO:0000313" key="2">
    <source>
        <dbReference type="Proteomes" id="UP000045285"/>
    </source>
</evidence>